<dbReference type="EMBL" id="CP001769">
    <property type="protein sequence ID" value="ADB40026.1"/>
    <property type="molecule type" value="Genomic_DNA"/>
</dbReference>
<reference evidence="1 2" key="1">
    <citation type="journal article" date="2010" name="Stand. Genomic Sci.">
        <title>Complete genome sequence of Spirosoma linguale type strain (1).</title>
        <authorList>
            <person name="Lail K."/>
            <person name="Sikorski J."/>
            <person name="Saunders E."/>
            <person name="Lapidus A."/>
            <person name="Glavina Del Rio T."/>
            <person name="Copeland A."/>
            <person name="Tice H."/>
            <person name="Cheng J.-F."/>
            <person name="Lucas S."/>
            <person name="Nolan M."/>
            <person name="Bruce D."/>
            <person name="Goodwin L."/>
            <person name="Pitluck S."/>
            <person name="Ivanova N."/>
            <person name="Mavromatis K."/>
            <person name="Ovchinnikova G."/>
            <person name="Pati A."/>
            <person name="Chen A."/>
            <person name="Palaniappan K."/>
            <person name="Land M."/>
            <person name="Hauser L."/>
            <person name="Chang Y.-J."/>
            <person name="Jeffries C.D."/>
            <person name="Chain P."/>
            <person name="Brettin T."/>
            <person name="Detter J.C."/>
            <person name="Schuetze A."/>
            <person name="Rohde M."/>
            <person name="Tindall B.J."/>
            <person name="Goeker M."/>
            <person name="Bristow J."/>
            <person name="Eisen J.A."/>
            <person name="Markowitz V."/>
            <person name="Hugenholtz P."/>
            <person name="Kyrpides N.C."/>
            <person name="Klenk H.-P."/>
            <person name="Chen F."/>
        </authorList>
    </citation>
    <scope>NUCLEOTIDE SEQUENCE [LARGE SCALE GENOMIC DNA]</scope>
    <source>
        <strain evidence="2">ATCC 33905 / DSM 74 / LMG 10896 / Claus 1</strain>
    </source>
</reference>
<protein>
    <submittedName>
        <fullName evidence="1">Uncharacterized protein</fullName>
    </submittedName>
</protein>
<dbReference type="PROSITE" id="PS51257">
    <property type="entry name" value="PROKAR_LIPOPROTEIN"/>
    <property type="match status" value="1"/>
</dbReference>
<dbReference type="KEGG" id="sli:Slin_4036"/>
<proteinExistence type="predicted"/>
<dbReference type="Proteomes" id="UP000002028">
    <property type="component" value="Chromosome"/>
</dbReference>
<dbReference type="STRING" id="504472.Slin_4036"/>
<evidence type="ECO:0000313" key="2">
    <source>
        <dbReference type="Proteomes" id="UP000002028"/>
    </source>
</evidence>
<keyword evidence="2" id="KW-1185">Reference proteome</keyword>
<name>D2QIV0_SPILD</name>
<dbReference type="AlphaFoldDB" id="D2QIV0"/>
<evidence type="ECO:0000313" key="1">
    <source>
        <dbReference type="EMBL" id="ADB40026.1"/>
    </source>
</evidence>
<sequence length="96" mass="10835">MKSLLAYLVVFCLLTTSCKKEEILTSGEKSAQQIQRTLKANPGIKTASFYVNNVSVEFNQPFSIDGQFITTLSNSYNLSTLVRYEFGTRGMTLYFQ</sequence>
<dbReference type="HOGENOM" id="CLU_2358290_0_0_10"/>
<organism evidence="1 2">
    <name type="scientific">Spirosoma linguale (strain ATCC 33905 / DSM 74 / LMG 10896 / Claus 1)</name>
    <dbReference type="NCBI Taxonomy" id="504472"/>
    <lineage>
        <taxon>Bacteria</taxon>
        <taxon>Pseudomonadati</taxon>
        <taxon>Bacteroidota</taxon>
        <taxon>Cytophagia</taxon>
        <taxon>Cytophagales</taxon>
        <taxon>Cytophagaceae</taxon>
        <taxon>Spirosoma</taxon>
    </lineage>
</organism>
<dbReference type="RefSeq" id="WP_012928536.1">
    <property type="nucleotide sequence ID" value="NC_013730.1"/>
</dbReference>
<accession>D2QIV0</accession>
<gene>
    <name evidence="1" type="ordered locus">Slin_4036</name>
</gene>